<comment type="caution">
    <text evidence="1">The sequence shown here is derived from an EMBL/GenBank/DDBJ whole genome shotgun (WGS) entry which is preliminary data.</text>
</comment>
<evidence type="ECO:0000313" key="2">
    <source>
        <dbReference type="Proteomes" id="UP000824056"/>
    </source>
</evidence>
<dbReference type="SMART" id="SM00855">
    <property type="entry name" value="PGAM"/>
    <property type="match status" value="1"/>
</dbReference>
<dbReference type="InterPro" id="IPR013078">
    <property type="entry name" value="His_Pase_superF_clade-1"/>
</dbReference>
<dbReference type="SUPFAM" id="SSF53254">
    <property type="entry name" value="Phosphoglycerate mutase-like"/>
    <property type="match status" value="1"/>
</dbReference>
<name>A0A9D2JTB6_9FIRM</name>
<proteinExistence type="predicted"/>
<dbReference type="CDD" id="cd07067">
    <property type="entry name" value="HP_PGM_like"/>
    <property type="match status" value="1"/>
</dbReference>
<dbReference type="Proteomes" id="UP000824056">
    <property type="component" value="Unassembled WGS sequence"/>
</dbReference>
<dbReference type="Pfam" id="PF00300">
    <property type="entry name" value="His_Phos_1"/>
    <property type="match status" value="1"/>
</dbReference>
<evidence type="ECO:0000313" key="1">
    <source>
        <dbReference type="EMBL" id="HIZ65948.1"/>
    </source>
</evidence>
<protein>
    <submittedName>
        <fullName evidence="1">Histidine phosphatase family protein</fullName>
    </submittedName>
</protein>
<accession>A0A9D2JTB6</accession>
<sequence length="214" mass="24436">MAEIFLIRHGKTKGNLEARYIGARTDEPLCQQGIGELKSRKYPRADQVFVSPMKRCRETAGILYPKLEAKECFLLRECDFGEFENHNYKELSGNPAYQAWIDSGGTLAFPGGESAQTFQERCQKGFALCVEEMFQTRTDRAALVIHGGTIMSILKGYARPRGEYFKWQIENGGYYRLTLDKQQWEAEKLILSVEKGTCSDDEMDSFSYDDRFSG</sequence>
<dbReference type="EMBL" id="DXBG01000198">
    <property type="protein sequence ID" value="HIZ65948.1"/>
    <property type="molecule type" value="Genomic_DNA"/>
</dbReference>
<organism evidence="1 2">
    <name type="scientific">Candidatus Blautia pullicola</name>
    <dbReference type="NCBI Taxonomy" id="2838498"/>
    <lineage>
        <taxon>Bacteria</taxon>
        <taxon>Bacillati</taxon>
        <taxon>Bacillota</taxon>
        <taxon>Clostridia</taxon>
        <taxon>Lachnospirales</taxon>
        <taxon>Lachnospiraceae</taxon>
        <taxon>Blautia</taxon>
    </lineage>
</organism>
<dbReference type="PANTHER" id="PTHR48100">
    <property type="entry name" value="BROAD-SPECIFICITY PHOSPHATASE YOR283W-RELATED"/>
    <property type="match status" value="1"/>
</dbReference>
<reference evidence="1" key="1">
    <citation type="journal article" date="2021" name="PeerJ">
        <title>Extensive microbial diversity within the chicken gut microbiome revealed by metagenomics and culture.</title>
        <authorList>
            <person name="Gilroy R."/>
            <person name="Ravi A."/>
            <person name="Getino M."/>
            <person name="Pursley I."/>
            <person name="Horton D.L."/>
            <person name="Alikhan N.F."/>
            <person name="Baker D."/>
            <person name="Gharbi K."/>
            <person name="Hall N."/>
            <person name="Watson M."/>
            <person name="Adriaenssens E.M."/>
            <person name="Foster-Nyarko E."/>
            <person name="Jarju S."/>
            <person name="Secka A."/>
            <person name="Antonio M."/>
            <person name="Oren A."/>
            <person name="Chaudhuri R.R."/>
            <person name="La Ragione R."/>
            <person name="Hildebrand F."/>
            <person name="Pallen M.J."/>
        </authorList>
    </citation>
    <scope>NUCLEOTIDE SEQUENCE</scope>
    <source>
        <strain evidence="1">1068</strain>
    </source>
</reference>
<dbReference type="PANTHER" id="PTHR48100:SF1">
    <property type="entry name" value="HISTIDINE PHOSPHATASE FAMILY PROTEIN-RELATED"/>
    <property type="match status" value="1"/>
</dbReference>
<dbReference type="InterPro" id="IPR050275">
    <property type="entry name" value="PGM_Phosphatase"/>
</dbReference>
<dbReference type="GO" id="GO:0016791">
    <property type="term" value="F:phosphatase activity"/>
    <property type="evidence" value="ECO:0007669"/>
    <property type="project" value="TreeGrafter"/>
</dbReference>
<gene>
    <name evidence="1" type="ORF">H9809_08650</name>
</gene>
<dbReference type="AlphaFoldDB" id="A0A9D2JTB6"/>
<dbReference type="InterPro" id="IPR029033">
    <property type="entry name" value="His_PPase_superfam"/>
</dbReference>
<reference evidence="1" key="2">
    <citation type="submission" date="2021-04" db="EMBL/GenBank/DDBJ databases">
        <authorList>
            <person name="Gilroy R."/>
        </authorList>
    </citation>
    <scope>NUCLEOTIDE SEQUENCE</scope>
    <source>
        <strain evidence="1">1068</strain>
    </source>
</reference>
<dbReference type="GO" id="GO:0005737">
    <property type="term" value="C:cytoplasm"/>
    <property type="evidence" value="ECO:0007669"/>
    <property type="project" value="TreeGrafter"/>
</dbReference>
<dbReference type="Gene3D" id="3.40.50.1240">
    <property type="entry name" value="Phosphoglycerate mutase-like"/>
    <property type="match status" value="1"/>
</dbReference>